<sequence>MSYEQNSREQQQQQPELGRLVSSLTKQQIHALRRRLGHRAFRFLMKRVGQALLSATKGILGATAPLWVPILCLFFLAYAAYSLIYIVPRMVAEDVKAGVEERVNAFFGFSDEDKEGWEDIFDVYEKVASRWDEGLSEEQKEQVQPYAFPWSILAAVDRVRNDPYIRQRGSGPIMIVDGHEFVVDGVYPPKEFIPLYQAAQREYGVDWPVLAAIHYTESTYSTYPTGRISSAGAMGPMQFMPGTFVGWSHPLIDSGTGRMIQDFDLSSLADIQQYNGYGVDATGNGRADIWNEADAIFSAANYLSSNAYQRSPKSALFQYNRSNEYVEKVLVHAEQIYQMYELRKENEGEELDEYNLDELDITEYTFFDLTKYDHRITPQPEATFEQLRPRFQWKDSEIITTWEEEVCRNRTRRNSKGETERVRVCNWVKKESTEKIQLLTQADTFQGSFEHQYAWQSIPVSGGAKVRNKVIRQELPVGMSVPTEEEWMQPLYERLHFFGVVHDLDIQLVFELIEMYDEHYAESNKRLESFLPGKYPVMEGSNNWLWPTPSTRITSHFGWRDGRNHNGTDVGGLTAGVAGDPIFAMEDGVVEVAAYDSAAGNYVNIRHDNNVVSRYLHLHAMHVRQGQNVKKGDVIGTMGNTGRSYGAHLHFEIRIDGVPHDPLNYFPQLK</sequence>
<protein>
    <submittedName>
        <fullName evidence="5">Peptidoglycan DD-metalloendopeptidase family protein</fullName>
    </submittedName>
</protein>
<dbReference type="CDD" id="cd13399">
    <property type="entry name" value="Slt35-like"/>
    <property type="match status" value="1"/>
</dbReference>
<dbReference type="InterPro" id="IPR023346">
    <property type="entry name" value="Lysozyme-like_dom_sf"/>
</dbReference>
<dbReference type="Gene3D" id="2.70.70.10">
    <property type="entry name" value="Glucose Permease (Domain IIA)"/>
    <property type="match status" value="1"/>
</dbReference>
<dbReference type="GO" id="GO:0004222">
    <property type="term" value="F:metalloendopeptidase activity"/>
    <property type="evidence" value="ECO:0007669"/>
    <property type="project" value="TreeGrafter"/>
</dbReference>
<evidence type="ECO:0000313" key="6">
    <source>
        <dbReference type="Proteomes" id="UP001139179"/>
    </source>
</evidence>
<dbReference type="InterPro" id="IPR011055">
    <property type="entry name" value="Dup_hybrid_motif"/>
</dbReference>
<dbReference type="PANTHER" id="PTHR21666:SF270">
    <property type="entry name" value="MUREIN HYDROLASE ACTIVATOR ENVC"/>
    <property type="match status" value="1"/>
</dbReference>
<dbReference type="InterPro" id="IPR016047">
    <property type="entry name" value="M23ase_b-sheet_dom"/>
</dbReference>
<dbReference type="RefSeq" id="WP_251225270.1">
    <property type="nucleotide sequence ID" value="NZ_JAMBOL010000047.1"/>
</dbReference>
<dbReference type="EMBL" id="JAMBOL010000047">
    <property type="protein sequence ID" value="MCM3716622.1"/>
    <property type="molecule type" value="Genomic_DNA"/>
</dbReference>
<organism evidence="5 6">
    <name type="scientific">Halalkalibacter oceani</name>
    <dbReference type="NCBI Taxonomy" id="1653776"/>
    <lineage>
        <taxon>Bacteria</taxon>
        <taxon>Bacillati</taxon>
        <taxon>Bacillota</taxon>
        <taxon>Bacilli</taxon>
        <taxon>Bacillales</taxon>
        <taxon>Bacillaceae</taxon>
        <taxon>Halalkalibacter</taxon>
    </lineage>
</organism>
<feature type="transmembrane region" description="Helical" evidence="1">
    <location>
        <begin position="66"/>
        <end position="87"/>
    </location>
</feature>
<evidence type="ECO:0000259" key="4">
    <source>
        <dbReference type="Pfam" id="PF13406"/>
    </source>
</evidence>
<evidence type="ECO:0000259" key="2">
    <source>
        <dbReference type="Pfam" id="PF01464"/>
    </source>
</evidence>
<feature type="domain" description="Transglycosylase SLT" evidence="4">
    <location>
        <begin position="273"/>
        <end position="313"/>
    </location>
</feature>
<evidence type="ECO:0000259" key="3">
    <source>
        <dbReference type="Pfam" id="PF01551"/>
    </source>
</evidence>
<feature type="domain" description="M23ase beta-sheet core" evidence="3">
    <location>
        <begin position="564"/>
        <end position="662"/>
    </location>
</feature>
<dbReference type="Gene3D" id="1.10.530.10">
    <property type="match status" value="1"/>
</dbReference>
<evidence type="ECO:0000256" key="1">
    <source>
        <dbReference type="SAM" id="Phobius"/>
    </source>
</evidence>
<keyword evidence="1" id="KW-1133">Transmembrane helix</keyword>
<dbReference type="CDD" id="cd12797">
    <property type="entry name" value="M23_peptidase"/>
    <property type="match status" value="1"/>
</dbReference>
<dbReference type="InterPro" id="IPR050570">
    <property type="entry name" value="Cell_wall_metabolism_enzyme"/>
</dbReference>
<comment type="caution">
    <text evidence="5">The sequence shown here is derived from an EMBL/GenBank/DDBJ whole genome shotgun (WGS) entry which is preliminary data.</text>
</comment>
<reference evidence="5" key="1">
    <citation type="submission" date="2022-05" db="EMBL/GenBank/DDBJ databases">
        <title>Comparative Genomics of Spacecraft Associated Microbes.</title>
        <authorList>
            <person name="Tran M.T."/>
            <person name="Wright A."/>
            <person name="Seuylemezian A."/>
            <person name="Eisen J."/>
            <person name="Coil D."/>
        </authorList>
    </citation>
    <scope>NUCLEOTIDE SEQUENCE</scope>
    <source>
        <strain evidence="5">214.1.1</strain>
    </source>
</reference>
<dbReference type="AlphaFoldDB" id="A0A9X2DW38"/>
<dbReference type="PANTHER" id="PTHR21666">
    <property type="entry name" value="PEPTIDASE-RELATED"/>
    <property type="match status" value="1"/>
</dbReference>
<dbReference type="Pfam" id="PF01551">
    <property type="entry name" value="Peptidase_M23"/>
    <property type="match status" value="1"/>
</dbReference>
<gene>
    <name evidence="5" type="ORF">M3202_21505</name>
</gene>
<accession>A0A9X2DW38</accession>
<keyword evidence="1" id="KW-0812">Transmembrane</keyword>
<proteinExistence type="predicted"/>
<dbReference type="Pfam" id="PF13406">
    <property type="entry name" value="SLT_2"/>
    <property type="match status" value="1"/>
</dbReference>
<evidence type="ECO:0000313" key="5">
    <source>
        <dbReference type="EMBL" id="MCM3716622.1"/>
    </source>
</evidence>
<keyword evidence="6" id="KW-1185">Reference proteome</keyword>
<dbReference type="Pfam" id="PF01464">
    <property type="entry name" value="SLT"/>
    <property type="match status" value="1"/>
</dbReference>
<name>A0A9X2DW38_9BACI</name>
<dbReference type="SUPFAM" id="SSF51261">
    <property type="entry name" value="Duplicated hybrid motif"/>
    <property type="match status" value="1"/>
</dbReference>
<feature type="domain" description="Transglycosylase SLT" evidence="2">
    <location>
        <begin position="196"/>
        <end position="244"/>
    </location>
</feature>
<dbReference type="InterPro" id="IPR031304">
    <property type="entry name" value="SLT_2"/>
</dbReference>
<dbReference type="SUPFAM" id="SSF53955">
    <property type="entry name" value="Lysozyme-like"/>
    <property type="match status" value="1"/>
</dbReference>
<dbReference type="Proteomes" id="UP001139179">
    <property type="component" value="Unassembled WGS sequence"/>
</dbReference>
<dbReference type="InterPro" id="IPR008258">
    <property type="entry name" value="Transglycosylase_SLT_dom_1"/>
</dbReference>
<keyword evidence="1" id="KW-0472">Membrane</keyword>